<dbReference type="PROSITE" id="PS51782">
    <property type="entry name" value="LYSM"/>
    <property type="match status" value="2"/>
</dbReference>
<feature type="domain" description="LysM" evidence="3">
    <location>
        <begin position="26"/>
        <end position="69"/>
    </location>
</feature>
<dbReference type="PANTHER" id="PTHR21666">
    <property type="entry name" value="PEPTIDASE-RELATED"/>
    <property type="match status" value="1"/>
</dbReference>
<gene>
    <name evidence="4" type="ORF">DQG23_15750</name>
</gene>
<dbReference type="SMART" id="SM00257">
    <property type="entry name" value="LysM"/>
    <property type="match status" value="2"/>
</dbReference>
<feature type="chain" id="PRO_5039290908" description="LysM domain-containing protein" evidence="2">
    <location>
        <begin position="21"/>
        <end position="290"/>
    </location>
</feature>
<dbReference type="CDD" id="cd00118">
    <property type="entry name" value="LysM"/>
    <property type="match status" value="2"/>
</dbReference>
<dbReference type="OrthoDB" id="9810477at2"/>
<dbReference type="CDD" id="cd12797">
    <property type="entry name" value="M23_peptidase"/>
    <property type="match status" value="1"/>
</dbReference>
<evidence type="ECO:0000313" key="5">
    <source>
        <dbReference type="Proteomes" id="UP000250369"/>
    </source>
</evidence>
<dbReference type="PANTHER" id="PTHR21666:SF289">
    <property type="entry name" value="L-ALA--D-GLU ENDOPEPTIDASE"/>
    <property type="match status" value="1"/>
</dbReference>
<proteinExistence type="predicted"/>
<dbReference type="Pfam" id="PF01476">
    <property type="entry name" value="LysM"/>
    <property type="match status" value="2"/>
</dbReference>
<feature type="domain" description="LysM" evidence="3">
    <location>
        <begin position="73"/>
        <end position="118"/>
    </location>
</feature>
<accession>A0A329MLH1</accession>
<keyword evidence="1 2" id="KW-0732">Signal</keyword>
<dbReference type="InterPro" id="IPR036779">
    <property type="entry name" value="LysM_dom_sf"/>
</dbReference>
<dbReference type="SUPFAM" id="SSF51261">
    <property type="entry name" value="Duplicated hybrid motif"/>
    <property type="match status" value="1"/>
</dbReference>
<keyword evidence="5" id="KW-1185">Reference proteome</keyword>
<dbReference type="EMBL" id="QMFB01000008">
    <property type="protein sequence ID" value="RAV20418.1"/>
    <property type="molecule type" value="Genomic_DNA"/>
</dbReference>
<dbReference type="Gene3D" id="3.10.350.10">
    <property type="entry name" value="LysM domain"/>
    <property type="match status" value="2"/>
</dbReference>
<dbReference type="Proteomes" id="UP000250369">
    <property type="component" value="Unassembled WGS sequence"/>
</dbReference>
<dbReference type="InterPro" id="IPR016047">
    <property type="entry name" value="M23ase_b-sheet_dom"/>
</dbReference>
<dbReference type="InterPro" id="IPR011055">
    <property type="entry name" value="Dup_hybrid_motif"/>
</dbReference>
<reference evidence="4 5" key="1">
    <citation type="journal article" date="2009" name="Int. J. Syst. Evol. Microbiol.">
        <title>Paenibacillus contaminans sp. nov., isolated from a contaminated laboratory plate.</title>
        <authorList>
            <person name="Chou J.H."/>
            <person name="Lee J.H."/>
            <person name="Lin M.C."/>
            <person name="Chang P.S."/>
            <person name="Arun A.B."/>
            <person name="Young C.C."/>
            <person name="Chen W.M."/>
        </authorList>
    </citation>
    <scope>NUCLEOTIDE SEQUENCE [LARGE SCALE GENOMIC DNA]</scope>
    <source>
        <strain evidence="4 5">CKOBP-6</strain>
    </source>
</reference>
<dbReference type="InterPro" id="IPR018392">
    <property type="entry name" value="LysM"/>
</dbReference>
<comment type="caution">
    <text evidence="4">The sequence shown here is derived from an EMBL/GenBank/DDBJ whole genome shotgun (WGS) entry which is preliminary data.</text>
</comment>
<protein>
    <recommendedName>
        <fullName evidence="3">LysM domain-containing protein</fullName>
    </recommendedName>
</protein>
<evidence type="ECO:0000313" key="4">
    <source>
        <dbReference type="EMBL" id="RAV20418.1"/>
    </source>
</evidence>
<dbReference type="AlphaFoldDB" id="A0A329MLH1"/>
<evidence type="ECO:0000259" key="3">
    <source>
        <dbReference type="PROSITE" id="PS51782"/>
    </source>
</evidence>
<evidence type="ECO:0000256" key="1">
    <source>
        <dbReference type="ARBA" id="ARBA00022729"/>
    </source>
</evidence>
<dbReference type="InterPro" id="IPR050570">
    <property type="entry name" value="Cell_wall_metabolism_enzyme"/>
</dbReference>
<dbReference type="SUPFAM" id="SSF54106">
    <property type="entry name" value="LysM domain"/>
    <property type="match status" value="1"/>
</dbReference>
<dbReference type="GO" id="GO:0004222">
    <property type="term" value="F:metalloendopeptidase activity"/>
    <property type="evidence" value="ECO:0007669"/>
    <property type="project" value="TreeGrafter"/>
</dbReference>
<dbReference type="Pfam" id="PF01551">
    <property type="entry name" value="Peptidase_M23"/>
    <property type="match status" value="1"/>
</dbReference>
<feature type="signal peptide" evidence="2">
    <location>
        <begin position="1"/>
        <end position="20"/>
    </location>
</feature>
<dbReference type="RefSeq" id="WP_113031815.1">
    <property type="nucleotide sequence ID" value="NZ_QMFB01000008.1"/>
</dbReference>
<evidence type="ECO:0000256" key="2">
    <source>
        <dbReference type="SAM" id="SignalP"/>
    </source>
</evidence>
<dbReference type="Gene3D" id="2.70.70.10">
    <property type="entry name" value="Glucose Permease (Domain IIA)"/>
    <property type="match status" value="1"/>
</dbReference>
<name>A0A329MLH1_9BACL</name>
<organism evidence="4 5">
    <name type="scientific">Paenibacillus contaminans</name>
    <dbReference type="NCBI Taxonomy" id="450362"/>
    <lineage>
        <taxon>Bacteria</taxon>
        <taxon>Bacillati</taxon>
        <taxon>Bacillota</taxon>
        <taxon>Bacilli</taxon>
        <taxon>Bacillales</taxon>
        <taxon>Paenibacillaceae</taxon>
        <taxon>Paenibacillus</taxon>
    </lineage>
</organism>
<sequence length="290" mass="31788">MKRKLFASTVIAVASMSLFAATALGASYTVQPGDSLWKIASKQGTTVQQLKSDNGLTSDMVMPGQVLNVSGTGTYTVKNGETMWIISQKLGVSLESLIAANRQIWNPNYIEPGYVLNVPGRTSAGQTQPSGPARPSTFADGFFPLPKGTYEKLSNNYADERYWSESGYEERKHEGVDIFAPKGTPIYSVAAGEVINYGWNEMGGWRLTVRVDDSTVFYYAHMSAYASGMAKGVKIAKGQLIGYVGSTGYGPEGTDDQFVPHLHFGIYKTNNSPWTTIDPFNHLKYWESIR</sequence>